<dbReference type="Gene3D" id="3.60.21.10">
    <property type="match status" value="1"/>
</dbReference>
<keyword evidence="1" id="KW-0732">Signal</keyword>
<dbReference type="InterPro" id="IPR051918">
    <property type="entry name" value="STPP_CPPED1"/>
</dbReference>
<dbReference type="EMBL" id="JAKEVZ010000001">
    <property type="protein sequence ID" value="MCF1749499.1"/>
    <property type="molecule type" value="Genomic_DNA"/>
</dbReference>
<evidence type="ECO:0000259" key="2">
    <source>
        <dbReference type="Pfam" id="PF00149"/>
    </source>
</evidence>
<protein>
    <submittedName>
        <fullName evidence="5">Calcineurin-like phosphoesterase family protein</fullName>
    </submittedName>
</protein>
<organism evidence="5 6">
    <name type="scientific">Mariniradius sediminis</name>
    <dbReference type="NCBI Taxonomy" id="2909237"/>
    <lineage>
        <taxon>Bacteria</taxon>
        <taxon>Pseudomonadati</taxon>
        <taxon>Bacteroidota</taxon>
        <taxon>Cytophagia</taxon>
        <taxon>Cytophagales</taxon>
        <taxon>Cyclobacteriaceae</taxon>
        <taxon>Mariniradius</taxon>
    </lineage>
</organism>
<keyword evidence="6" id="KW-1185">Reference proteome</keyword>
<feature type="domain" description="Calcineurin-like phosphoesterase N-terminal" evidence="4">
    <location>
        <begin position="40"/>
        <end position="115"/>
    </location>
</feature>
<dbReference type="Proteomes" id="UP001201449">
    <property type="component" value="Unassembled WGS sequence"/>
</dbReference>
<dbReference type="Pfam" id="PF16371">
    <property type="entry name" value="MetallophosN"/>
    <property type="match status" value="1"/>
</dbReference>
<dbReference type="InterPro" id="IPR032285">
    <property type="entry name" value="Metallophos_N"/>
</dbReference>
<proteinExistence type="predicted"/>
<accession>A0ABS9BN51</accession>
<dbReference type="InterPro" id="IPR032288">
    <property type="entry name" value="Metallophos_C"/>
</dbReference>
<feature type="domain" description="Calcineurin-like phosphoesterase C-terminal" evidence="3">
    <location>
        <begin position="335"/>
        <end position="480"/>
    </location>
</feature>
<feature type="domain" description="Calcineurin-like phosphoesterase" evidence="2">
    <location>
        <begin position="126"/>
        <end position="324"/>
    </location>
</feature>
<feature type="chain" id="PRO_5046740746" evidence="1">
    <location>
        <begin position="27"/>
        <end position="485"/>
    </location>
</feature>
<dbReference type="Pfam" id="PF00149">
    <property type="entry name" value="Metallophos"/>
    <property type="match status" value="1"/>
</dbReference>
<reference evidence="5 6" key="1">
    <citation type="submission" date="2022-01" db="EMBL/GenBank/DDBJ databases">
        <title>Mariniradius saccharolyticus sp. nov., isolated from sediment of a river.</title>
        <authorList>
            <person name="Liu H."/>
        </authorList>
    </citation>
    <scope>NUCLEOTIDE SEQUENCE [LARGE SCALE GENOMIC DNA]</scope>
    <source>
        <strain evidence="5 6">RY-2</strain>
    </source>
</reference>
<comment type="caution">
    <text evidence="5">The sequence shown here is derived from an EMBL/GenBank/DDBJ whole genome shotgun (WGS) entry which is preliminary data.</text>
</comment>
<evidence type="ECO:0000313" key="6">
    <source>
        <dbReference type="Proteomes" id="UP001201449"/>
    </source>
</evidence>
<evidence type="ECO:0000313" key="5">
    <source>
        <dbReference type="EMBL" id="MCF1749499.1"/>
    </source>
</evidence>
<name>A0ABS9BN51_9BACT</name>
<gene>
    <name evidence="5" type="ORF">L0U89_00335</name>
</gene>
<dbReference type="PANTHER" id="PTHR43143:SF1">
    <property type="entry name" value="SERINE_THREONINE-PROTEIN PHOSPHATASE CPPED1"/>
    <property type="match status" value="1"/>
</dbReference>
<sequence length="485" mass="55106">MNGRRLFVKRTALAAAALGSWGFVQAQQPVKESAWISVSGRVRSGGKGLSGVRISDGKFVFVTDSKGNFEFQTDRDFVFLSYPAGYAFNLLENGSVDFFRKLDRSRQNQSLDFDLLPLGQSDDRHHFIVLADPQVQNDEEADLFRTESCADMIQTKSEIADPNLFGVGCGDLVFDRFELFDSYNRALKSTGIPFFQVLGNHDIDLQARSNESAQAPYLAQYGPPYYSFNRGKTHYVVLCDVYFMGNRQYYGYLSETQLGWLEQDLEGVEKGSEIVVFLHIPSFSDIVRLNPGRDANKESIVNRAALYEILKPYKAHLISGHVHWNENREEGNIFEHNTAAISGAWWSGICYDGTPKGYGVYQSNSGEMSWHYKSVGKTKDFQLRVYPPGKSDKYPDHYLVNVWNWDPAWEIQWTENDRVAGSPTPVETVDPMAADIYAPDKPKNHPWISPQVNGHMFAFKKIDPRTKIKIRVKDRFGNVYEEVIS</sequence>
<evidence type="ECO:0000256" key="1">
    <source>
        <dbReference type="SAM" id="SignalP"/>
    </source>
</evidence>
<dbReference type="InterPro" id="IPR029052">
    <property type="entry name" value="Metallo-depent_PP-like"/>
</dbReference>
<evidence type="ECO:0000259" key="3">
    <source>
        <dbReference type="Pfam" id="PF16370"/>
    </source>
</evidence>
<dbReference type="InterPro" id="IPR004843">
    <property type="entry name" value="Calcineurin-like_PHP"/>
</dbReference>
<dbReference type="Pfam" id="PF16370">
    <property type="entry name" value="MetallophosC"/>
    <property type="match status" value="1"/>
</dbReference>
<evidence type="ECO:0000259" key="4">
    <source>
        <dbReference type="Pfam" id="PF16371"/>
    </source>
</evidence>
<dbReference type="PROSITE" id="PS51318">
    <property type="entry name" value="TAT"/>
    <property type="match status" value="1"/>
</dbReference>
<dbReference type="PANTHER" id="PTHR43143">
    <property type="entry name" value="METALLOPHOSPHOESTERASE, CALCINEURIN SUPERFAMILY"/>
    <property type="match status" value="1"/>
</dbReference>
<dbReference type="RefSeq" id="WP_234859703.1">
    <property type="nucleotide sequence ID" value="NZ_JAKEVZ010000001.1"/>
</dbReference>
<dbReference type="InterPro" id="IPR006311">
    <property type="entry name" value="TAT_signal"/>
</dbReference>
<feature type="signal peptide" evidence="1">
    <location>
        <begin position="1"/>
        <end position="26"/>
    </location>
</feature>
<dbReference type="SUPFAM" id="SSF56300">
    <property type="entry name" value="Metallo-dependent phosphatases"/>
    <property type="match status" value="1"/>
</dbReference>